<evidence type="ECO:0000313" key="3">
    <source>
        <dbReference type="Proteomes" id="UP001328107"/>
    </source>
</evidence>
<accession>A0AAN4Z2X7</accession>
<name>A0AAN4Z2X7_9BILA</name>
<comment type="caution">
    <text evidence="2">The sequence shown here is derived from an EMBL/GenBank/DDBJ whole genome shotgun (WGS) entry which is preliminary data.</text>
</comment>
<feature type="non-terminal residue" evidence="2">
    <location>
        <position position="129"/>
    </location>
</feature>
<evidence type="ECO:0000313" key="2">
    <source>
        <dbReference type="EMBL" id="GMR33592.1"/>
    </source>
</evidence>
<feature type="signal peptide" evidence="1">
    <location>
        <begin position="1"/>
        <end position="18"/>
    </location>
</feature>
<gene>
    <name evidence="2" type="ORF">PMAYCL1PPCAC_03787</name>
</gene>
<proteinExistence type="predicted"/>
<feature type="chain" id="PRO_5042950124" evidence="1">
    <location>
        <begin position="19"/>
        <end position="129"/>
    </location>
</feature>
<protein>
    <submittedName>
        <fullName evidence="2">Uncharacterized protein</fullName>
    </submittedName>
</protein>
<evidence type="ECO:0000256" key="1">
    <source>
        <dbReference type="SAM" id="SignalP"/>
    </source>
</evidence>
<dbReference type="EMBL" id="BTRK01000001">
    <property type="protein sequence ID" value="GMR33592.1"/>
    <property type="molecule type" value="Genomic_DNA"/>
</dbReference>
<dbReference type="AlphaFoldDB" id="A0AAN4Z2X7"/>
<sequence>RLVFAGILGMTVVEASHANSIIDWKSCGKEAVCGVRDDCLFKTDRDEIVAQSPNQGKDFAFGKTLIFGKSVDPQKCKAGIWIRPITESVWIVKMQVMMQKIGNDEQAVEKIEEKAGIVLYHGREKQFGC</sequence>
<dbReference type="Proteomes" id="UP001328107">
    <property type="component" value="Unassembled WGS sequence"/>
</dbReference>
<feature type="non-terminal residue" evidence="2">
    <location>
        <position position="1"/>
    </location>
</feature>
<keyword evidence="1" id="KW-0732">Signal</keyword>
<reference evidence="3" key="1">
    <citation type="submission" date="2022-10" db="EMBL/GenBank/DDBJ databases">
        <title>Genome assembly of Pristionchus species.</title>
        <authorList>
            <person name="Yoshida K."/>
            <person name="Sommer R.J."/>
        </authorList>
    </citation>
    <scope>NUCLEOTIDE SEQUENCE [LARGE SCALE GENOMIC DNA]</scope>
    <source>
        <strain evidence="3">RS5460</strain>
    </source>
</reference>
<organism evidence="2 3">
    <name type="scientific">Pristionchus mayeri</name>
    <dbReference type="NCBI Taxonomy" id="1317129"/>
    <lineage>
        <taxon>Eukaryota</taxon>
        <taxon>Metazoa</taxon>
        <taxon>Ecdysozoa</taxon>
        <taxon>Nematoda</taxon>
        <taxon>Chromadorea</taxon>
        <taxon>Rhabditida</taxon>
        <taxon>Rhabditina</taxon>
        <taxon>Diplogasteromorpha</taxon>
        <taxon>Diplogasteroidea</taxon>
        <taxon>Neodiplogasteridae</taxon>
        <taxon>Pristionchus</taxon>
    </lineage>
</organism>
<keyword evidence="3" id="KW-1185">Reference proteome</keyword>